<evidence type="ECO:0000313" key="2">
    <source>
        <dbReference type="Proteomes" id="UP001500707"/>
    </source>
</evidence>
<sequence length="80" mass="8488">MLARGYVLFEVEPASGDVALERLTHHSLGGCKVLASGIFPGEIIAHLEADGLENFNAALVELLGETGVRRATTLRITTTP</sequence>
<dbReference type="EMBL" id="BAABCE010000013">
    <property type="protein sequence ID" value="GAA3572304.1"/>
    <property type="molecule type" value="Genomic_DNA"/>
</dbReference>
<evidence type="ECO:0000313" key="1">
    <source>
        <dbReference type="EMBL" id="GAA3572304.1"/>
    </source>
</evidence>
<protein>
    <submittedName>
        <fullName evidence="1">Uncharacterized protein</fullName>
    </submittedName>
</protein>
<keyword evidence="2" id="KW-1185">Reference proteome</keyword>
<dbReference type="RefSeq" id="WP_346184545.1">
    <property type="nucleotide sequence ID" value="NZ_BAABCE010000013.1"/>
</dbReference>
<organism evidence="1 2">
    <name type="scientific">Streptomyces osmaniensis</name>
    <dbReference type="NCBI Taxonomy" id="593134"/>
    <lineage>
        <taxon>Bacteria</taxon>
        <taxon>Bacillati</taxon>
        <taxon>Actinomycetota</taxon>
        <taxon>Actinomycetes</taxon>
        <taxon>Kitasatosporales</taxon>
        <taxon>Streptomycetaceae</taxon>
        <taxon>Streptomyces</taxon>
    </lineage>
</organism>
<dbReference type="Proteomes" id="UP001500707">
    <property type="component" value="Unassembled WGS sequence"/>
</dbReference>
<gene>
    <name evidence="1" type="ORF">GCM10022295_62550</name>
</gene>
<reference evidence="2" key="1">
    <citation type="journal article" date="2019" name="Int. J. Syst. Evol. Microbiol.">
        <title>The Global Catalogue of Microorganisms (GCM) 10K type strain sequencing project: providing services to taxonomists for standard genome sequencing and annotation.</title>
        <authorList>
            <consortium name="The Broad Institute Genomics Platform"/>
            <consortium name="The Broad Institute Genome Sequencing Center for Infectious Disease"/>
            <person name="Wu L."/>
            <person name="Ma J."/>
        </authorList>
    </citation>
    <scope>NUCLEOTIDE SEQUENCE [LARGE SCALE GENOMIC DNA]</scope>
    <source>
        <strain evidence="2">JCM 17656</strain>
    </source>
</reference>
<name>A0ABP6XTN9_9ACTN</name>
<accession>A0ABP6XTN9</accession>
<comment type="caution">
    <text evidence="1">The sequence shown here is derived from an EMBL/GenBank/DDBJ whole genome shotgun (WGS) entry which is preliminary data.</text>
</comment>
<proteinExistence type="predicted"/>